<keyword evidence="8 9" id="KW-0807">Transducer</keyword>
<dbReference type="PANTHER" id="PTHR26453">
    <property type="entry name" value="OLFACTORY RECEPTOR"/>
    <property type="match status" value="1"/>
</dbReference>
<dbReference type="CDD" id="cd15225">
    <property type="entry name" value="7tmA_OR10A-like"/>
    <property type="match status" value="1"/>
</dbReference>
<evidence type="ECO:0000256" key="4">
    <source>
        <dbReference type="ARBA" id="ARBA00022692"/>
    </source>
</evidence>
<keyword evidence="3 10" id="KW-0716">Sensory transduction</keyword>
<comment type="similarity">
    <text evidence="9">Belongs to the G-protein coupled receptor 1 family.</text>
</comment>
<evidence type="ECO:0000259" key="11">
    <source>
        <dbReference type="PROSITE" id="PS50262"/>
    </source>
</evidence>
<keyword evidence="9" id="KW-0675">Receptor</keyword>
<evidence type="ECO:0000256" key="10">
    <source>
        <dbReference type="RuleBase" id="RU363047"/>
    </source>
</evidence>
<dbReference type="InterPro" id="IPR000276">
    <property type="entry name" value="GPCR_Rhodpsn"/>
</dbReference>
<dbReference type="GeneID" id="103063385"/>
<dbReference type="Gene3D" id="1.20.1070.10">
    <property type="entry name" value="Rhodopsin 7-helix transmembrane proteins"/>
    <property type="match status" value="1"/>
</dbReference>
<evidence type="ECO:0000256" key="3">
    <source>
        <dbReference type="ARBA" id="ARBA00022606"/>
    </source>
</evidence>
<reference evidence="13" key="1">
    <citation type="submission" date="2025-08" db="UniProtKB">
        <authorList>
            <consortium name="RefSeq"/>
        </authorList>
    </citation>
    <scope>IDENTIFICATION</scope>
    <source>
        <tissue evidence="13">Liver</tissue>
    </source>
</reference>
<dbReference type="InterPro" id="IPR017452">
    <property type="entry name" value="GPCR_Rhodpsn_7TM"/>
</dbReference>
<dbReference type="AlphaFoldDB" id="A0A9F2RCN6"/>
<evidence type="ECO:0000256" key="5">
    <source>
        <dbReference type="ARBA" id="ARBA00022725"/>
    </source>
</evidence>
<dbReference type="Pfam" id="PF13853">
    <property type="entry name" value="7tm_4"/>
    <property type="match status" value="1"/>
</dbReference>
<feature type="transmembrane region" description="Helical" evidence="10">
    <location>
        <begin position="287"/>
        <end position="316"/>
    </location>
</feature>
<dbReference type="PROSITE" id="PS50262">
    <property type="entry name" value="G_PROTEIN_RECEP_F1_2"/>
    <property type="match status" value="1"/>
</dbReference>
<dbReference type="PRINTS" id="PR00237">
    <property type="entry name" value="GPCRRHODOPSN"/>
</dbReference>
<evidence type="ECO:0000256" key="2">
    <source>
        <dbReference type="ARBA" id="ARBA00022475"/>
    </source>
</evidence>
<feature type="transmembrane region" description="Helical" evidence="10">
    <location>
        <begin position="230"/>
        <end position="254"/>
    </location>
</feature>
<evidence type="ECO:0000256" key="8">
    <source>
        <dbReference type="ARBA" id="ARBA00023224"/>
    </source>
</evidence>
<comment type="subcellular location">
    <subcellularLocation>
        <location evidence="1 10">Cell membrane</location>
        <topology evidence="1 10">Multi-pass membrane protein</topology>
    </subcellularLocation>
</comment>
<keyword evidence="5 10" id="KW-0552">Olfaction</keyword>
<evidence type="ECO:0000256" key="6">
    <source>
        <dbReference type="ARBA" id="ARBA00022989"/>
    </source>
</evidence>
<feature type="transmembrane region" description="Helical" evidence="10">
    <location>
        <begin position="192"/>
        <end position="210"/>
    </location>
</feature>
<protein>
    <recommendedName>
        <fullName evidence="10">Olfactory receptor</fullName>
    </recommendedName>
</protein>
<keyword evidence="4 9" id="KW-0812">Transmembrane</keyword>
<accession>A0A9F2RCN6</accession>
<dbReference type="FunFam" id="1.20.1070.10:FF:000001">
    <property type="entry name" value="Olfactory receptor"/>
    <property type="match status" value="1"/>
</dbReference>
<dbReference type="GO" id="GO:0005886">
    <property type="term" value="C:plasma membrane"/>
    <property type="evidence" value="ECO:0007669"/>
    <property type="project" value="UniProtKB-SubCell"/>
</dbReference>
<feature type="non-terminal residue" evidence="13">
    <location>
        <position position="345"/>
    </location>
</feature>
<organism evidence="12 13">
    <name type="scientific">Python bivittatus</name>
    <name type="common">Burmese python</name>
    <name type="synonym">Python molurus bivittatus</name>
    <dbReference type="NCBI Taxonomy" id="176946"/>
    <lineage>
        <taxon>Eukaryota</taxon>
        <taxon>Metazoa</taxon>
        <taxon>Chordata</taxon>
        <taxon>Craniata</taxon>
        <taxon>Vertebrata</taxon>
        <taxon>Euteleostomi</taxon>
        <taxon>Lepidosauria</taxon>
        <taxon>Squamata</taxon>
        <taxon>Bifurcata</taxon>
        <taxon>Unidentata</taxon>
        <taxon>Episquamata</taxon>
        <taxon>Toxicofera</taxon>
        <taxon>Serpentes</taxon>
        <taxon>Henophidia</taxon>
        <taxon>Pythonidae</taxon>
        <taxon>Python</taxon>
    </lineage>
</organism>
<feature type="transmembrane region" description="Helical" evidence="10">
    <location>
        <begin position="152"/>
        <end position="172"/>
    </location>
</feature>
<dbReference type="GO" id="GO:0004984">
    <property type="term" value="F:olfactory receptor activity"/>
    <property type="evidence" value="ECO:0007669"/>
    <property type="project" value="InterPro"/>
</dbReference>
<dbReference type="GO" id="GO:0004930">
    <property type="term" value="F:G protein-coupled receptor activity"/>
    <property type="evidence" value="ECO:0007669"/>
    <property type="project" value="UniProtKB-KW"/>
</dbReference>
<sequence length="345" mass="38388">MEVLFFQKPSGCIVAPLLALDEVVSLLKGQVWNLGLSWSHSFCESSLRIYAQESHYPASAHKSDAPFLKQDASATSYVVSFLSRMHTKKEYILQNSTTPTKFILVGLSDEPHLQSIFFSSFLGIYVITLSGNLLIILLTLADPTLHTPMYFFLRNLAFLEICFTSVTIPKMLDNLYSGNKSISFMGCALQTYFSFFLGGTECFLLASMAYDRYVAICKPLHYPVLMGQRVYASLALASWLNGFFMSFVLTSMVFRMPFCGSNVINHFFCDIPPLLKLACGNISMTEIAVFVVAVLYVTLPFILILISYSGIIVAILKISSSEGRKKTFSTCSSHLIVVTLFFGSS</sequence>
<evidence type="ECO:0000313" key="12">
    <source>
        <dbReference type="Proteomes" id="UP000695026"/>
    </source>
</evidence>
<gene>
    <name evidence="13" type="primary">LOC103063385</name>
</gene>
<evidence type="ECO:0000256" key="7">
    <source>
        <dbReference type="ARBA" id="ARBA00023136"/>
    </source>
</evidence>
<keyword evidence="9" id="KW-0297">G-protein coupled receptor</keyword>
<dbReference type="PROSITE" id="PS00237">
    <property type="entry name" value="G_PROTEIN_RECEP_F1_1"/>
    <property type="match status" value="1"/>
</dbReference>
<dbReference type="SUPFAM" id="SSF81321">
    <property type="entry name" value="Family A G protein-coupled receptor-like"/>
    <property type="match status" value="1"/>
</dbReference>
<keyword evidence="2 10" id="KW-1003">Cell membrane</keyword>
<feature type="transmembrane region" description="Helical" evidence="10">
    <location>
        <begin position="116"/>
        <end position="140"/>
    </location>
</feature>
<keyword evidence="6 10" id="KW-1133">Transmembrane helix</keyword>
<feature type="domain" description="G-protein coupled receptors family 1 profile" evidence="11">
    <location>
        <begin position="131"/>
        <end position="345"/>
    </location>
</feature>
<dbReference type="Proteomes" id="UP000695026">
    <property type="component" value="Unplaced"/>
</dbReference>
<evidence type="ECO:0000256" key="1">
    <source>
        <dbReference type="ARBA" id="ARBA00004651"/>
    </source>
</evidence>
<dbReference type="OMA" id="KTNFTIM"/>
<proteinExistence type="inferred from homology"/>
<dbReference type="KEGG" id="pbi:103063385"/>
<dbReference type="RefSeq" id="XP_007442489.2">
    <property type="nucleotide sequence ID" value="XM_007442427.2"/>
</dbReference>
<dbReference type="PRINTS" id="PR00245">
    <property type="entry name" value="OLFACTORYR"/>
</dbReference>
<dbReference type="InterPro" id="IPR000725">
    <property type="entry name" value="Olfact_rcpt"/>
</dbReference>
<name>A0A9F2RCN6_PYTBI</name>
<dbReference type="OrthoDB" id="9975554at2759"/>
<keyword evidence="12" id="KW-1185">Reference proteome</keyword>
<evidence type="ECO:0000313" key="13">
    <source>
        <dbReference type="RefSeq" id="XP_007442489.2"/>
    </source>
</evidence>
<evidence type="ECO:0000256" key="9">
    <source>
        <dbReference type="RuleBase" id="RU000688"/>
    </source>
</evidence>
<keyword evidence="7 10" id="KW-0472">Membrane</keyword>